<dbReference type="GeneID" id="39599849"/>
<comment type="similarity">
    <text evidence="1">Belongs to the asaB hydroxylase/desaturase family.</text>
</comment>
<sequence length="300" mass="34154">MASAVVGLPSGQDASLHVQKSFPVNSSEKPHHVQTILNYYKDPGDGSLPSPSYVGRPETYNNKPVEPTSVTVTDISGHELDYTLDKNGFQIYYHESKEKDFLDDEKIQKEYYPETEQLLKDATGASRVFIFDHTIRRAPKDTRTPEAQLRGPVQRVHIDQSYEASKNRVTHHLPDEADELLKGRYQIINVWRPIKTIYKDPLAVADAHTVPDSDLVGVPLIYPNRAGETYTVRPNPAHKWYYRYGQTPEMVTLIKCFDSKTDGRARRVPHTAFINPETEGADPRESIEVRALVFHPEDRD</sequence>
<dbReference type="VEuPathDB" id="FungiDB:C8Q69DRAFT_466595"/>
<dbReference type="Proteomes" id="UP000283841">
    <property type="component" value="Unassembled WGS sequence"/>
</dbReference>
<evidence type="ECO:0000256" key="1">
    <source>
        <dbReference type="ARBA" id="ARBA00023604"/>
    </source>
</evidence>
<name>A0A443HUU9_BYSSP</name>
<evidence type="ECO:0000313" key="2">
    <source>
        <dbReference type="EMBL" id="RWQ95597.1"/>
    </source>
</evidence>
<dbReference type="AlphaFoldDB" id="A0A443HUU9"/>
<dbReference type="PANTHER" id="PTHR34598">
    <property type="entry name" value="BLL6449 PROTEIN"/>
    <property type="match status" value="1"/>
</dbReference>
<protein>
    <recommendedName>
        <fullName evidence="4">7alpha-cephem-methoxylase P8 chain related protein</fullName>
    </recommendedName>
</protein>
<comment type="caution">
    <text evidence="2">The sequence shown here is derived from an EMBL/GenBank/DDBJ whole genome shotgun (WGS) entry which is preliminary data.</text>
</comment>
<dbReference type="GO" id="GO:0016491">
    <property type="term" value="F:oxidoreductase activity"/>
    <property type="evidence" value="ECO:0007669"/>
    <property type="project" value="InterPro"/>
</dbReference>
<evidence type="ECO:0008006" key="4">
    <source>
        <dbReference type="Google" id="ProtNLM"/>
    </source>
</evidence>
<gene>
    <name evidence="2" type="ORF">C8Q69DRAFT_466595</name>
</gene>
<dbReference type="InterPro" id="IPR044053">
    <property type="entry name" value="AsaB-like"/>
</dbReference>
<proteinExistence type="inferred from homology"/>
<dbReference type="PANTHER" id="PTHR34598:SF3">
    <property type="entry name" value="OXIDOREDUCTASE AN1597"/>
    <property type="match status" value="1"/>
</dbReference>
<organism evidence="2 3">
    <name type="scientific">Byssochlamys spectabilis</name>
    <name type="common">Paecilomyces variotii</name>
    <dbReference type="NCBI Taxonomy" id="264951"/>
    <lineage>
        <taxon>Eukaryota</taxon>
        <taxon>Fungi</taxon>
        <taxon>Dikarya</taxon>
        <taxon>Ascomycota</taxon>
        <taxon>Pezizomycotina</taxon>
        <taxon>Eurotiomycetes</taxon>
        <taxon>Eurotiomycetidae</taxon>
        <taxon>Eurotiales</taxon>
        <taxon>Thermoascaceae</taxon>
        <taxon>Paecilomyces</taxon>
    </lineage>
</organism>
<dbReference type="RefSeq" id="XP_028485242.1">
    <property type="nucleotide sequence ID" value="XM_028630572.1"/>
</dbReference>
<keyword evidence="3" id="KW-1185">Reference proteome</keyword>
<reference evidence="2 3" key="1">
    <citation type="journal article" date="2018" name="Front. Microbiol.">
        <title>Genomic and genetic insights into a cosmopolitan fungus, Paecilomyces variotii (Eurotiales).</title>
        <authorList>
            <person name="Urquhart A.S."/>
            <person name="Mondo S.J."/>
            <person name="Makela M.R."/>
            <person name="Hane J.K."/>
            <person name="Wiebenga A."/>
            <person name="He G."/>
            <person name="Mihaltcheva S."/>
            <person name="Pangilinan J."/>
            <person name="Lipzen A."/>
            <person name="Barry K."/>
            <person name="de Vries R.P."/>
            <person name="Grigoriev I.V."/>
            <person name="Idnurm A."/>
        </authorList>
    </citation>
    <scope>NUCLEOTIDE SEQUENCE [LARGE SCALE GENOMIC DNA]</scope>
    <source>
        <strain evidence="2 3">CBS 101075</strain>
    </source>
</reference>
<evidence type="ECO:0000313" key="3">
    <source>
        <dbReference type="Proteomes" id="UP000283841"/>
    </source>
</evidence>
<accession>A0A443HUU9</accession>
<dbReference type="EMBL" id="RCNU01000005">
    <property type="protein sequence ID" value="RWQ95597.1"/>
    <property type="molecule type" value="Genomic_DNA"/>
</dbReference>
<dbReference type="STRING" id="264951.A0A443HUU9"/>
<dbReference type="NCBIfam" id="NF041278">
    <property type="entry name" value="CmcJ_NvfI_EfuI"/>
    <property type="match status" value="1"/>
</dbReference>